<evidence type="ECO:0000313" key="1">
    <source>
        <dbReference type="EMBL" id="MCM2563231.1"/>
    </source>
</evidence>
<reference evidence="1" key="1">
    <citation type="submission" date="2022-06" db="EMBL/GenBank/DDBJ databases">
        <title>Lutimaribacter sp. EGI FJ00013, a novel bacterium isolated from a salt lake sediment enrichment.</title>
        <authorList>
            <person name="Gao L."/>
            <person name="Fang B.-Z."/>
            <person name="Li W.-J."/>
        </authorList>
    </citation>
    <scope>NUCLEOTIDE SEQUENCE</scope>
    <source>
        <strain evidence="1">EGI FJ00013</strain>
    </source>
</reference>
<sequence length="247" mass="27262">MTVQVTALWRYPIKGIGAEPLRAVTVQPDRPLPGDRAWAVHHAAAPEATHGWRPCREFLRGASGPHLMQVMAETRNDGTITLRHPDMAPLTIDPAKVPQSLLDWVVPLWPENRPAPARVVPAPAAGMSDVPFPSVSILNMASLHTLSQKLGQDLDPRRFRGNIWLEGLAPWGEFDLVGHEITVGSARLKIEKRITRCRATETSPETGLRDAATLKMLDQEWGHHDFGVYARITQPGEIRAGDMAKVV</sequence>
<organism evidence="1 2">
    <name type="scientific">Lutimaribacter degradans</name>
    <dbReference type="NCBI Taxonomy" id="2945989"/>
    <lineage>
        <taxon>Bacteria</taxon>
        <taxon>Pseudomonadati</taxon>
        <taxon>Pseudomonadota</taxon>
        <taxon>Alphaproteobacteria</taxon>
        <taxon>Rhodobacterales</taxon>
        <taxon>Roseobacteraceae</taxon>
        <taxon>Lutimaribacter</taxon>
    </lineage>
</organism>
<comment type="caution">
    <text evidence="1">The sequence shown here is derived from an EMBL/GenBank/DDBJ whole genome shotgun (WGS) entry which is preliminary data.</text>
</comment>
<gene>
    <name evidence="1" type="ORF">M8744_13825</name>
</gene>
<dbReference type="EMBL" id="JAMQGO010000010">
    <property type="protein sequence ID" value="MCM2563231.1"/>
    <property type="molecule type" value="Genomic_DNA"/>
</dbReference>
<keyword evidence="2" id="KW-1185">Reference proteome</keyword>
<protein>
    <submittedName>
        <fullName evidence="1">MOSC domain-containing protein</fullName>
    </submittedName>
</protein>
<accession>A0ACC5ZY16</accession>
<proteinExistence type="predicted"/>
<dbReference type="Proteomes" id="UP001203036">
    <property type="component" value="Unassembled WGS sequence"/>
</dbReference>
<name>A0ACC5ZY16_9RHOB</name>
<evidence type="ECO:0000313" key="2">
    <source>
        <dbReference type="Proteomes" id="UP001203036"/>
    </source>
</evidence>